<evidence type="ECO:0000259" key="3">
    <source>
        <dbReference type="Pfam" id="PF11611"/>
    </source>
</evidence>
<evidence type="ECO:0000256" key="2">
    <source>
        <dbReference type="SAM" id="SignalP"/>
    </source>
</evidence>
<dbReference type="Pfam" id="PF11611">
    <property type="entry name" value="DUF4352"/>
    <property type="match status" value="1"/>
</dbReference>
<dbReference type="InterPro" id="IPR029050">
    <property type="entry name" value="Immunoprotect_excell_Ig-like"/>
</dbReference>
<gene>
    <name evidence="5" type="ORF">J2S02_004384</name>
</gene>
<protein>
    <recommendedName>
        <fullName evidence="7">DUF4352 domain-containing protein</fullName>
    </recommendedName>
</protein>
<name>A0ABT9Z9T2_9BACI</name>
<dbReference type="RefSeq" id="WP_145584377.1">
    <property type="nucleotide sequence ID" value="NZ_CADEPK010000413.1"/>
</dbReference>
<organism evidence="5 6">
    <name type="scientific">Metabacillus niabensis</name>
    <dbReference type="NCBI Taxonomy" id="324854"/>
    <lineage>
        <taxon>Bacteria</taxon>
        <taxon>Bacillati</taxon>
        <taxon>Bacillota</taxon>
        <taxon>Bacilli</taxon>
        <taxon>Bacillales</taxon>
        <taxon>Bacillaceae</taxon>
        <taxon>Metabacillus</taxon>
    </lineage>
</organism>
<dbReference type="Proteomes" id="UP001232245">
    <property type="component" value="Unassembled WGS sequence"/>
</dbReference>
<evidence type="ECO:0000313" key="6">
    <source>
        <dbReference type="Proteomes" id="UP001232245"/>
    </source>
</evidence>
<evidence type="ECO:0000313" key="5">
    <source>
        <dbReference type="EMBL" id="MDQ0228020.1"/>
    </source>
</evidence>
<reference evidence="5 6" key="1">
    <citation type="submission" date="2023-07" db="EMBL/GenBank/DDBJ databases">
        <title>Genomic Encyclopedia of Type Strains, Phase IV (KMG-IV): sequencing the most valuable type-strain genomes for metagenomic binning, comparative biology and taxonomic classification.</title>
        <authorList>
            <person name="Goeker M."/>
        </authorList>
    </citation>
    <scope>NUCLEOTIDE SEQUENCE [LARGE SCALE GENOMIC DNA]</scope>
    <source>
        <strain evidence="5 6">DSM 17723</strain>
    </source>
</reference>
<dbReference type="Pfam" id="PF17118">
    <property type="entry name" value="DUF5105"/>
    <property type="match status" value="1"/>
</dbReference>
<keyword evidence="1 2" id="KW-0732">Signal</keyword>
<comment type="caution">
    <text evidence="5">The sequence shown here is derived from an EMBL/GenBank/DDBJ whole genome shotgun (WGS) entry which is preliminary data.</text>
</comment>
<accession>A0ABT9Z9T2</accession>
<keyword evidence="6" id="KW-1185">Reference proteome</keyword>
<dbReference type="EMBL" id="JAUSTZ010000013">
    <property type="protein sequence ID" value="MDQ0228020.1"/>
    <property type="molecule type" value="Genomic_DNA"/>
</dbReference>
<dbReference type="InterPro" id="IPR029051">
    <property type="entry name" value="DUF4352"/>
</dbReference>
<dbReference type="Gene3D" id="2.60.40.1240">
    <property type="match status" value="1"/>
</dbReference>
<evidence type="ECO:0008006" key="7">
    <source>
        <dbReference type="Google" id="ProtNLM"/>
    </source>
</evidence>
<feature type="signal peptide" evidence="2">
    <location>
        <begin position="1"/>
        <end position="19"/>
    </location>
</feature>
<feature type="chain" id="PRO_5045409490" description="DUF4352 domain-containing protein" evidence="2">
    <location>
        <begin position="20"/>
        <end position="354"/>
    </location>
</feature>
<dbReference type="PROSITE" id="PS51257">
    <property type="entry name" value="PROKAR_LIPOPROTEIN"/>
    <property type="match status" value="1"/>
</dbReference>
<proteinExistence type="predicted"/>
<sequence>MKKFMMILSLILLTTFAAACSSSSTSKEESGGEDKKKEKAKVADISIDNVEYTLPSEYDNASDDQLALKIDISVTNNGKDPLDVDNNNFVLYQGDTMAGESEPEDYNSVLKYATLSKGKKLEGSLYFLVDKGEDYQLVYSSTEQYEKEQEVIEFDIDGKDEKLLETAEDLQNPAKALSAYIDVLFYNGESPEFETLVGEDKEALVREFDDAIIEGFMSTAYISEDQIDKQSLFNLVKSMKAALKEKVKAQTVTKTISEDTAIVELTASPLDVPSMQPSLQKKAEDYVSKNQQATEMELQKFVFDEMAKEFATMKPSTSEVTVELQLKKSGKDKWVLDASDYRSQDISLPFLKFD</sequence>
<feature type="domain" description="DUF4352" evidence="3">
    <location>
        <begin position="43"/>
        <end position="145"/>
    </location>
</feature>
<dbReference type="InterPro" id="IPR031343">
    <property type="entry name" value="DUF5105"/>
</dbReference>
<evidence type="ECO:0000256" key="1">
    <source>
        <dbReference type="ARBA" id="ARBA00022729"/>
    </source>
</evidence>
<evidence type="ECO:0000259" key="4">
    <source>
        <dbReference type="Pfam" id="PF17118"/>
    </source>
</evidence>
<feature type="domain" description="DUF5105" evidence="4">
    <location>
        <begin position="163"/>
        <end position="347"/>
    </location>
</feature>